<feature type="region of interest" description="Disordered" evidence="11">
    <location>
        <begin position="413"/>
        <end position="443"/>
    </location>
</feature>
<dbReference type="FunFam" id="1.20.1540.10:FF:000007">
    <property type="entry name" value="Rhomboid like 2"/>
    <property type="match status" value="1"/>
</dbReference>
<evidence type="ECO:0000256" key="7">
    <source>
        <dbReference type="ARBA" id="ARBA00022801"/>
    </source>
</evidence>
<dbReference type="EC" id="3.4.21.105" evidence="4"/>
<feature type="transmembrane region" description="Helical" evidence="12">
    <location>
        <begin position="723"/>
        <end position="741"/>
    </location>
</feature>
<dbReference type="RefSeq" id="XP_047735803.1">
    <property type="nucleotide sequence ID" value="XM_047879847.1"/>
</dbReference>
<gene>
    <name evidence="15" type="primary">LOC108666726</name>
</gene>
<evidence type="ECO:0000256" key="2">
    <source>
        <dbReference type="ARBA" id="ARBA00004141"/>
    </source>
</evidence>
<feature type="domain" description="Peptidase S54 rhomboid" evidence="13">
    <location>
        <begin position="765"/>
        <end position="911"/>
    </location>
</feature>
<evidence type="ECO:0000256" key="8">
    <source>
        <dbReference type="ARBA" id="ARBA00022825"/>
    </source>
</evidence>
<feature type="transmembrane region" description="Helical" evidence="12">
    <location>
        <begin position="922"/>
        <end position="943"/>
    </location>
</feature>
<keyword evidence="9 12" id="KW-1133">Transmembrane helix</keyword>
<feature type="compositionally biased region" description="Polar residues" evidence="11">
    <location>
        <begin position="139"/>
        <end position="152"/>
    </location>
</feature>
<keyword evidence="7" id="KW-0378">Hydrolase</keyword>
<dbReference type="Gene3D" id="1.10.238.10">
    <property type="entry name" value="EF-hand"/>
    <property type="match status" value="1"/>
</dbReference>
<dbReference type="Pfam" id="PF01694">
    <property type="entry name" value="Rhomboid"/>
    <property type="match status" value="1"/>
</dbReference>
<keyword evidence="5" id="KW-0645">Protease</keyword>
<feature type="transmembrane region" description="Helical" evidence="12">
    <location>
        <begin position="828"/>
        <end position="852"/>
    </location>
</feature>
<keyword evidence="8" id="KW-0720">Serine protease</keyword>
<dbReference type="GO" id="GO:0006508">
    <property type="term" value="P:proteolysis"/>
    <property type="evidence" value="ECO:0007669"/>
    <property type="project" value="UniProtKB-KW"/>
</dbReference>
<dbReference type="Gene3D" id="1.20.1540.10">
    <property type="entry name" value="Rhomboid-like"/>
    <property type="match status" value="1"/>
</dbReference>
<feature type="transmembrane region" description="Helical" evidence="12">
    <location>
        <begin position="770"/>
        <end position="793"/>
    </location>
</feature>
<evidence type="ECO:0000256" key="11">
    <source>
        <dbReference type="SAM" id="MobiDB-lite"/>
    </source>
</evidence>
<protein>
    <recommendedName>
        <fullName evidence="4">rhomboid protease</fullName>
        <ecNumber evidence="4">3.4.21.105</ecNumber>
    </recommendedName>
</protein>
<dbReference type="Proteomes" id="UP000694843">
    <property type="component" value="Unplaced"/>
</dbReference>
<dbReference type="InterPro" id="IPR035952">
    <property type="entry name" value="Rhomboid-like_sf"/>
</dbReference>
<evidence type="ECO:0000256" key="6">
    <source>
        <dbReference type="ARBA" id="ARBA00022692"/>
    </source>
</evidence>
<evidence type="ECO:0000256" key="5">
    <source>
        <dbReference type="ARBA" id="ARBA00022670"/>
    </source>
</evidence>
<accession>A0A979FFV8</accession>
<evidence type="ECO:0000256" key="4">
    <source>
        <dbReference type="ARBA" id="ARBA00013039"/>
    </source>
</evidence>
<dbReference type="InterPro" id="IPR011992">
    <property type="entry name" value="EF-hand-dom_pair"/>
</dbReference>
<organism evidence="14 15">
    <name type="scientific">Hyalella azteca</name>
    <name type="common">Amphipod</name>
    <dbReference type="NCBI Taxonomy" id="294128"/>
    <lineage>
        <taxon>Eukaryota</taxon>
        <taxon>Metazoa</taxon>
        <taxon>Ecdysozoa</taxon>
        <taxon>Arthropoda</taxon>
        <taxon>Crustacea</taxon>
        <taxon>Multicrustacea</taxon>
        <taxon>Malacostraca</taxon>
        <taxon>Eumalacostraca</taxon>
        <taxon>Peracarida</taxon>
        <taxon>Amphipoda</taxon>
        <taxon>Senticaudata</taxon>
        <taxon>Talitrida</taxon>
        <taxon>Talitroidea</taxon>
        <taxon>Hyalellidae</taxon>
        <taxon>Hyalella</taxon>
    </lineage>
</organism>
<comment type="subcellular location">
    <subcellularLocation>
        <location evidence="2">Membrane</location>
        <topology evidence="2">Multi-pass membrane protein</topology>
    </subcellularLocation>
</comment>
<name>A0A979FFV8_HYAAZ</name>
<dbReference type="GeneID" id="108666726"/>
<keyword evidence="6 12" id="KW-0812">Transmembrane</keyword>
<dbReference type="PANTHER" id="PTHR45840">
    <property type="entry name" value="RHOMBOID-RELATED PROTEIN"/>
    <property type="match status" value="1"/>
</dbReference>
<evidence type="ECO:0000256" key="3">
    <source>
        <dbReference type="ARBA" id="ARBA00009045"/>
    </source>
</evidence>
<feature type="region of interest" description="Disordered" evidence="11">
    <location>
        <begin position="481"/>
        <end position="500"/>
    </location>
</feature>
<evidence type="ECO:0000313" key="15">
    <source>
        <dbReference type="RefSeq" id="XP_047735803.1"/>
    </source>
</evidence>
<dbReference type="InterPro" id="IPR022764">
    <property type="entry name" value="Peptidase_S54_rhomboid_dom"/>
</dbReference>
<sequence length="956" mass="106033">MDESDLLPRRHAERVNMSTDQLNDTAEDVNLSLNDTTEFDLDLTDTTDSDLNPDNCRFNPETDLPSPYLGSLGTGIGNIIENIFAKEEESSSTAGRKLDSSVVDPTAKGIEATIDDVALYVPVKEAAASHYNVLVPASDLSNSPDSSRDTTQPSASPSASHSHTSATASVSHLLTPTVSPTSAVFPPVQHSVIPITEFSKDVSSPVNPDKSTIFGTLTSSISQALKSKSAEDYSFLFDSDKENVKDFLCSDGGNKVSSKSLGYDVVDDIKSKKCDLSSEAKNSYNKNRGKSFEKEILPVSLSLRRDSPRGGTNICVSNSSELDVHRRLTDVTQTPKTMLQANKANVGAQILCDSSKPPGFFHQDSKQTVPQIHWTPPQQNQAPIQAGQHQHSNFIQPSSVGIQPFIRVLRSPPSPRISLTKDSAAFSRSRNRRPPTSSRFLHPGFQSERAFTTSTPVPLHQYPSRYSEALSPIVGKKLQTNIKSSAPNKPPRQSDRIFRSPLRQLLRSPQKISPDCHRENSGKFCGKEDEDDILMGPSLEEIIGSTDRMLATFSDFEDFELIDASESDSEMDESEQRRRLLSDKWKQLFDKFDHEGFGEIPWPEFRLVLEHPDFVANVNEHKRTQLQARCLTNTSNNDNNNAATKVITCQEFINIMTGKRTRSFKCAVHQTDGEVNSLTDFRLQPPSTSLFDRMVRVIAEEYLVEERDRKYYADHYTCWPPPVFIPLLTIIQLAVFLYYTVTGQLSPDAVMPLDASFIYRPDCRSQVWRFVLYSLLHVGWVHLTFNLLVQLVVGLPLEMVHGSMRIGTIYVAGVLAGSLGTSVFDSHVYLVGASGGVYALLAAHLANVLINYHNMQLGALRLLGVIVIASADVSYAIYDRYARHSTGLPVSYLAHIMGAVAGLTIGLVVLKNFSQKLHTQLCWWICLGLYGACFAFAILFNLLHPYPYDGLVQRFP</sequence>
<feature type="region of interest" description="Disordered" evidence="11">
    <location>
        <begin position="139"/>
        <end position="168"/>
    </location>
</feature>
<comment type="similarity">
    <text evidence="3">Belongs to the peptidase S54 family.</text>
</comment>
<dbReference type="GO" id="GO:0016020">
    <property type="term" value="C:membrane"/>
    <property type="evidence" value="ECO:0007669"/>
    <property type="project" value="UniProtKB-SubCell"/>
</dbReference>
<keyword evidence="14" id="KW-1185">Reference proteome</keyword>
<dbReference type="SUPFAM" id="SSF144091">
    <property type="entry name" value="Rhomboid-like"/>
    <property type="match status" value="1"/>
</dbReference>
<evidence type="ECO:0000313" key="14">
    <source>
        <dbReference type="Proteomes" id="UP000694843"/>
    </source>
</evidence>
<dbReference type="AlphaFoldDB" id="A0A979FFV8"/>
<feature type="transmembrane region" description="Helical" evidence="12">
    <location>
        <begin position="890"/>
        <end position="910"/>
    </location>
</feature>
<evidence type="ECO:0000256" key="1">
    <source>
        <dbReference type="ARBA" id="ARBA00000156"/>
    </source>
</evidence>
<feature type="transmembrane region" description="Helical" evidence="12">
    <location>
        <begin position="859"/>
        <end position="878"/>
    </location>
</feature>
<dbReference type="OrthoDB" id="418595at2759"/>
<dbReference type="KEGG" id="hazt:108666726"/>
<evidence type="ECO:0000256" key="12">
    <source>
        <dbReference type="SAM" id="Phobius"/>
    </source>
</evidence>
<evidence type="ECO:0000256" key="9">
    <source>
        <dbReference type="ARBA" id="ARBA00022989"/>
    </source>
</evidence>
<dbReference type="GO" id="GO:0004252">
    <property type="term" value="F:serine-type endopeptidase activity"/>
    <property type="evidence" value="ECO:0007669"/>
    <property type="project" value="InterPro"/>
</dbReference>
<dbReference type="InterPro" id="IPR051739">
    <property type="entry name" value="Rhomboid_IM_Serine_Proteases"/>
</dbReference>
<dbReference type="SUPFAM" id="SSF47473">
    <property type="entry name" value="EF-hand"/>
    <property type="match status" value="1"/>
</dbReference>
<feature type="compositionally biased region" description="Low complexity" evidence="11">
    <location>
        <begin position="153"/>
        <end position="168"/>
    </location>
</feature>
<evidence type="ECO:0000259" key="13">
    <source>
        <dbReference type="Pfam" id="PF01694"/>
    </source>
</evidence>
<proteinExistence type="inferred from homology"/>
<dbReference type="PANTHER" id="PTHR45840:SF2">
    <property type="entry name" value="PROTEIN RHOMBOID-RELATED"/>
    <property type="match status" value="1"/>
</dbReference>
<reference evidence="15" key="1">
    <citation type="submission" date="2025-08" db="UniProtKB">
        <authorList>
            <consortium name="RefSeq"/>
        </authorList>
    </citation>
    <scope>IDENTIFICATION</scope>
    <source>
        <tissue evidence="15">Whole organism</tissue>
    </source>
</reference>
<evidence type="ECO:0000256" key="10">
    <source>
        <dbReference type="ARBA" id="ARBA00023136"/>
    </source>
</evidence>
<comment type="catalytic activity">
    <reaction evidence="1">
        <text>Cleaves type-1 transmembrane domains using a catalytic dyad composed of serine and histidine that are contributed by different transmembrane domains.</text>
        <dbReference type="EC" id="3.4.21.105"/>
    </reaction>
</comment>
<keyword evidence="10 12" id="KW-0472">Membrane</keyword>